<sequence length="145" mass="16096">MAQEVYGPADPNAVTDEDPADIPLMQAELCEETVREDGTIVVCRERPETERYRSPLPRPVQSDRRHVPGLTDPPCWVSNPEAVGTLACMRMGYAPEPVLMVDLTQFPEDLTAEEAAAIVEVAPEEPEEGAPTERRRIPIDITEDE</sequence>
<accession>A0A0G9MLU6</accession>
<dbReference type="OrthoDB" id="7409991at2"/>
<feature type="region of interest" description="Disordered" evidence="1">
    <location>
        <begin position="50"/>
        <end position="74"/>
    </location>
</feature>
<dbReference type="RefSeq" id="WP_047007003.1">
    <property type="nucleotide sequence ID" value="NZ_CP018097.1"/>
</dbReference>
<name>A0A0G9MLU6_9SPHN</name>
<organism evidence="2 3">
    <name type="scientific">Aurantiacibacter gangjinensis</name>
    <dbReference type="NCBI Taxonomy" id="502682"/>
    <lineage>
        <taxon>Bacteria</taxon>
        <taxon>Pseudomonadati</taxon>
        <taxon>Pseudomonadota</taxon>
        <taxon>Alphaproteobacteria</taxon>
        <taxon>Sphingomonadales</taxon>
        <taxon>Erythrobacteraceae</taxon>
        <taxon>Aurantiacibacter</taxon>
    </lineage>
</organism>
<reference evidence="2 3" key="1">
    <citation type="submission" date="2015-04" db="EMBL/GenBank/DDBJ databases">
        <title>The draft genome sequence of Erythrobacr gangjinensis K7-2.</title>
        <authorList>
            <person name="Zhuang L."/>
            <person name="Liu Y."/>
            <person name="Shao Z."/>
        </authorList>
    </citation>
    <scope>NUCLEOTIDE SEQUENCE [LARGE SCALE GENOMIC DNA]</scope>
    <source>
        <strain evidence="2 3">K7-2</strain>
    </source>
</reference>
<dbReference type="EMBL" id="LBHC01000002">
    <property type="protein sequence ID" value="KLE31652.1"/>
    <property type="molecule type" value="Genomic_DNA"/>
</dbReference>
<dbReference type="STRING" id="502682.BMF35_a0794"/>
<comment type="caution">
    <text evidence="2">The sequence shown here is derived from an EMBL/GenBank/DDBJ whole genome shotgun (WGS) entry which is preliminary data.</text>
</comment>
<protein>
    <submittedName>
        <fullName evidence="2">Uncharacterized protein</fullName>
    </submittedName>
</protein>
<gene>
    <name evidence="2" type="ORF">AAW01_08970</name>
</gene>
<dbReference type="Proteomes" id="UP000053070">
    <property type="component" value="Unassembled WGS sequence"/>
</dbReference>
<proteinExistence type="predicted"/>
<dbReference type="PATRIC" id="fig|502682.8.peg.1828"/>
<keyword evidence="3" id="KW-1185">Reference proteome</keyword>
<evidence type="ECO:0000256" key="1">
    <source>
        <dbReference type="SAM" id="MobiDB-lite"/>
    </source>
</evidence>
<evidence type="ECO:0000313" key="2">
    <source>
        <dbReference type="EMBL" id="KLE31652.1"/>
    </source>
</evidence>
<feature type="region of interest" description="Disordered" evidence="1">
    <location>
        <begin position="1"/>
        <end position="20"/>
    </location>
</feature>
<dbReference type="AlphaFoldDB" id="A0A0G9MLU6"/>
<feature type="region of interest" description="Disordered" evidence="1">
    <location>
        <begin position="123"/>
        <end position="145"/>
    </location>
</feature>
<evidence type="ECO:0000313" key="3">
    <source>
        <dbReference type="Proteomes" id="UP000053070"/>
    </source>
</evidence>